<gene>
    <name evidence="1" type="ORF">ACFOZ9_12175</name>
</gene>
<protein>
    <recommendedName>
        <fullName evidence="3">DedA family protein</fullName>
    </recommendedName>
</protein>
<comment type="caution">
    <text evidence="1">The sequence shown here is derived from an EMBL/GenBank/DDBJ whole genome shotgun (WGS) entry which is preliminary data.</text>
</comment>
<evidence type="ECO:0008006" key="3">
    <source>
        <dbReference type="Google" id="ProtNLM"/>
    </source>
</evidence>
<organism evidence="1 2">
    <name type="scientific">Deinococcus navajonensis</name>
    <dbReference type="NCBI Taxonomy" id="309884"/>
    <lineage>
        <taxon>Bacteria</taxon>
        <taxon>Thermotogati</taxon>
        <taxon>Deinococcota</taxon>
        <taxon>Deinococci</taxon>
        <taxon>Deinococcales</taxon>
        <taxon>Deinococcaceae</taxon>
        <taxon>Deinococcus</taxon>
    </lineage>
</organism>
<evidence type="ECO:0000313" key="2">
    <source>
        <dbReference type="Proteomes" id="UP001595998"/>
    </source>
</evidence>
<accession>A0ABV8XQP3</accession>
<proteinExistence type="predicted"/>
<dbReference type="Proteomes" id="UP001595998">
    <property type="component" value="Unassembled WGS sequence"/>
</dbReference>
<reference evidence="2" key="1">
    <citation type="journal article" date="2019" name="Int. J. Syst. Evol. Microbiol.">
        <title>The Global Catalogue of Microorganisms (GCM) 10K type strain sequencing project: providing services to taxonomists for standard genome sequencing and annotation.</title>
        <authorList>
            <consortium name="The Broad Institute Genomics Platform"/>
            <consortium name="The Broad Institute Genome Sequencing Center for Infectious Disease"/>
            <person name="Wu L."/>
            <person name="Ma J."/>
        </authorList>
    </citation>
    <scope>NUCLEOTIDE SEQUENCE [LARGE SCALE GENOMIC DNA]</scope>
    <source>
        <strain evidence="2">CCUG 56029</strain>
    </source>
</reference>
<sequence>MRYQRLLDFVQFAVLEGPLTQFVLSVLPPGELRLIIFAAQVNPYPG</sequence>
<dbReference type="RefSeq" id="WP_380039989.1">
    <property type="nucleotide sequence ID" value="NZ_JBHSEH010000015.1"/>
</dbReference>
<dbReference type="EMBL" id="JBHSEH010000015">
    <property type="protein sequence ID" value="MFC4426967.1"/>
    <property type="molecule type" value="Genomic_DNA"/>
</dbReference>
<keyword evidence="2" id="KW-1185">Reference proteome</keyword>
<evidence type="ECO:0000313" key="1">
    <source>
        <dbReference type="EMBL" id="MFC4426967.1"/>
    </source>
</evidence>
<name>A0ABV8XQP3_9DEIO</name>